<dbReference type="InterPro" id="IPR019775">
    <property type="entry name" value="WD40_repeat_CS"/>
</dbReference>
<dbReference type="GO" id="GO:0030674">
    <property type="term" value="F:protein-macromolecule adaptor activity"/>
    <property type="evidence" value="ECO:0007669"/>
    <property type="project" value="TreeGrafter"/>
</dbReference>
<evidence type="ECO:0000256" key="7">
    <source>
        <dbReference type="SAM" id="MobiDB-lite"/>
    </source>
</evidence>
<feature type="region of interest" description="Disordered" evidence="7">
    <location>
        <begin position="555"/>
        <end position="609"/>
    </location>
</feature>
<dbReference type="PROSITE" id="PS50082">
    <property type="entry name" value="WD_REPEATS_2"/>
    <property type="match status" value="3"/>
</dbReference>
<accession>A0AAJ0GK94</accession>
<evidence type="ECO:0000256" key="4">
    <source>
        <dbReference type="ARBA" id="ARBA00022786"/>
    </source>
</evidence>
<dbReference type="PANTHER" id="PTHR22852">
    <property type="entry name" value="LETHAL 2 DENTICLELESS PROTEIN RETINOIC ACID-REGULATED NUCLEAR MATRIX-ASSOCIATED PROTEIN"/>
    <property type="match status" value="1"/>
</dbReference>
<dbReference type="InterPro" id="IPR036322">
    <property type="entry name" value="WD40_repeat_dom_sf"/>
</dbReference>
<dbReference type="SUPFAM" id="SSF50978">
    <property type="entry name" value="WD40 repeat-like"/>
    <property type="match status" value="1"/>
</dbReference>
<evidence type="ECO:0000313" key="9">
    <source>
        <dbReference type="Proteomes" id="UP001271007"/>
    </source>
</evidence>
<keyword evidence="9" id="KW-1185">Reference proteome</keyword>
<keyword evidence="2 6" id="KW-0853">WD repeat</keyword>
<dbReference type="EMBL" id="JAWDJX010000001">
    <property type="protein sequence ID" value="KAK3059093.1"/>
    <property type="molecule type" value="Genomic_DNA"/>
</dbReference>
<feature type="region of interest" description="Disordered" evidence="7">
    <location>
        <begin position="1"/>
        <end position="126"/>
    </location>
</feature>
<feature type="compositionally biased region" description="Acidic residues" evidence="7">
    <location>
        <begin position="571"/>
        <end position="581"/>
    </location>
</feature>
<dbReference type="GO" id="GO:0043161">
    <property type="term" value="P:proteasome-mediated ubiquitin-dependent protein catabolic process"/>
    <property type="evidence" value="ECO:0007669"/>
    <property type="project" value="TreeGrafter"/>
</dbReference>
<feature type="repeat" description="WD" evidence="6">
    <location>
        <begin position="607"/>
        <end position="637"/>
    </location>
</feature>
<organism evidence="8 9">
    <name type="scientific">Extremus antarcticus</name>
    <dbReference type="NCBI Taxonomy" id="702011"/>
    <lineage>
        <taxon>Eukaryota</taxon>
        <taxon>Fungi</taxon>
        <taxon>Dikarya</taxon>
        <taxon>Ascomycota</taxon>
        <taxon>Pezizomycotina</taxon>
        <taxon>Dothideomycetes</taxon>
        <taxon>Dothideomycetidae</taxon>
        <taxon>Mycosphaerellales</taxon>
        <taxon>Extremaceae</taxon>
        <taxon>Extremus</taxon>
    </lineage>
</organism>
<evidence type="ECO:0008006" key="10">
    <source>
        <dbReference type="Google" id="ProtNLM"/>
    </source>
</evidence>
<dbReference type="PROSITE" id="PS00678">
    <property type="entry name" value="WD_REPEATS_1"/>
    <property type="match status" value="1"/>
</dbReference>
<feature type="repeat" description="WD" evidence="6">
    <location>
        <begin position="308"/>
        <end position="343"/>
    </location>
</feature>
<evidence type="ECO:0000256" key="2">
    <source>
        <dbReference type="ARBA" id="ARBA00022574"/>
    </source>
</evidence>
<dbReference type="Pfam" id="PF00400">
    <property type="entry name" value="WD40"/>
    <property type="match status" value="4"/>
</dbReference>
<dbReference type="AlphaFoldDB" id="A0AAJ0GK94"/>
<evidence type="ECO:0000256" key="5">
    <source>
        <dbReference type="ARBA" id="ARBA00038344"/>
    </source>
</evidence>
<comment type="pathway">
    <text evidence="1">Protein modification; protein ubiquitination.</text>
</comment>
<proteinExistence type="inferred from homology"/>
<feature type="compositionally biased region" description="Basic and acidic residues" evidence="7">
    <location>
        <begin position="588"/>
        <end position="603"/>
    </location>
</feature>
<reference evidence="8" key="1">
    <citation type="submission" date="2023-04" db="EMBL/GenBank/DDBJ databases">
        <title>Black Yeasts Isolated from many extreme environments.</title>
        <authorList>
            <person name="Coleine C."/>
            <person name="Stajich J.E."/>
            <person name="Selbmann L."/>
        </authorList>
    </citation>
    <scope>NUCLEOTIDE SEQUENCE</scope>
    <source>
        <strain evidence="8">CCFEE 5312</strain>
    </source>
</reference>
<evidence type="ECO:0000256" key="3">
    <source>
        <dbReference type="ARBA" id="ARBA00022737"/>
    </source>
</evidence>
<dbReference type="Gene3D" id="2.130.10.10">
    <property type="entry name" value="YVTN repeat-like/Quinoprotein amine dehydrogenase"/>
    <property type="match status" value="3"/>
</dbReference>
<sequence>MAEEPFYSSQGSHYEQHQILDEQENLASSPALNSHKPKRPPTVTPKRFTKFFTPRNSLSSRGARQSKAGRQLRDITRNGTNRRRHPGPLQRLEEEKDDESFGNDRPSKRRKHSIDVVSSPPQSSPLKRVQIANDVRIFEDVPTSSAVSDDDDDLLDLLEDLNPFPKPIRRLRQASRNQSILQRSFGGYDAISRGRRGAPHCVDWRAETGNFASTPEDIHYFNGSALPFCTASCNTNSLIAIGEEEGSIRLVDSASISSFSVPHVDFRPHHNAIMDIAFSSDDYMLATASGDQTGRIVDMHTQKTICILSGHTSSVKQVRFQPNDDNIITTSSRDGTVQVWDMRCGGKGSIASLRSAFARSVDNGDPEPAVQYSKHRLNVASAYRSETISTNVAGGVSITSIQHLPNGHEHLLATASELNSSIKVWDLRNTSRKSLSTPVSSTLLPTSHLRTRNYGINSMSWSTDGGRLYAACRDGSIYAYSTNHLVLGCAPEVTATADRSRAARITKPGIGPMYAYRHPSLRLGSFYIKSAVRPAKGDRGEMLAVGSSDNCTVLFPTDERHLPTRERPSAEVDDDESEDELPSVPSLDPKKNLNSDVPAHERGTTLIRGHSKEVTSLTWTHDGDLVTVSDDFTARCWREDGGKARGLRGCGEGGGQRWRCGWAEVDGGWDEEDG</sequence>
<feature type="compositionally biased region" description="Basic and acidic residues" evidence="7">
    <location>
        <begin position="557"/>
        <end position="570"/>
    </location>
</feature>
<keyword evidence="4" id="KW-0833">Ubl conjugation pathway</keyword>
<dbReference type="SMART" id="SM00320">
    <property type="entry name" value="WD40"/>
    <property type="match status" value="6"/>
</dbReference>
<evidence type="ECO:0000256" key="6">
    <source>
        <dbReference type="PROSITE-ProRule" id="PRU00221"/>
    </source>
</evidence>
<dbReference type="InterPro" id="IPR001680">
    <property type="entry name" value="WD40_rpt"/>
</dbReference>
<comment type="caution">
    <text evidence="8">The sequence shown here is derived from an EMBL/GenBank/DDBJ whole genome shotgun (WGS) entry which is preliminary data.</text>
</comment>
<evidence type="ECO:0000313" key="8">
    <source>
        <dbReference type="EMBL" id="KAK3059093.1"/>
    </source>
</evidence>
<feature type="compositionally biased region" description="Low complexity" evidence="7">
    <location>
        <begin position="44"/>
        <end position="55"/>
    </location>
</feature>
<name>A0AAJ0GK94_9PEZI</name>
<dbReference type="PROSITE" id="PS50294">
    <property type="entry name" value="WD_REPEATS_REGION"/>
    <property type="match status" value="1"/>
</dbReference>
<gene>
    <name evidence="8" type="ORF">LTR09_000659</name>
</gene>
<dbReference type="InterPro" id="IPR051865">
    <property type="entry name" value="WD-repeat_CDT2_adapter"/>
</dbReference>
<protein>
    <recommendedName>
        <fullName evidence="10">WD40 repeat-like protein</fullName>
    </recommendedName>
</protein>
<dbReference type="PANTHER" id="PTHR22852:SF0">
    <property type="entry name" value="DENTICLELESS PROTEIN HOMOLOG"/>
    <property type="match status" value="1"/>
</dbReference>
<dbReference type="GO" id="GO:0005634">
    <property type="term" value="C:nucleus"/>
    <property type="evidence" value="ECO:0007669"/>
    <property type="project" value="TreeGrafter"/>
</dbReference>
<keyword evidence="3" id="KW-0677">Repeat</keyword>
<evidence type="ECO:0000256" key="1">
    <source>
        <dbReference type="ARBA" id="ARBA00004906"/>
    </source>
</evidence>
<comment type="similarity">
    <text evidence="5">Belongs to the WD repeat cdt2 family.</text>
</comment>
<feature type="repeat" description="WD" evidence="6">
    <location>
        <begin position="266"/>
        <end position="307"/>
    </location>
</feature>
<dbReference type="Proteomes" id="UP001271007">
    <property type="component" value="Unassembled WGS sequence"/>
</dbReference>
<dbReference type="InterPro" id="IPR015943">
    <property type="entry name" value="WD40/YVTN_repeat-like_dom_sf"/>
</dbReference>